<sequence>MIPAFKNPPKSQMNPHQKYFNTKLAIARIKSEHCIGPLKMRFPYLREIRAKLSKKRKHMRSLIRYITCTCIMHNLLIAEPIPKDWHSALEELVTGKLDDDDELNVPLPSDAKGDKRREQLLAYLLELR</sequence>
<dbReference type="EMBL" id="NBNE01010852">
    <property type="protein sequence ID" value="OWY97096.1"/>
    <property type="molecule type" value="Genomic_DNA"/>
</dbReference>
<evidence type="ECO:0000313" key="4">
    <source>
        <dbReference type="EMBL" id="OWY97096.1"/>
    </source>
</evidence>
<keyword evidence="2" id="KW-0479">Metal-binding</keyword>
<name>A0A225UX35_9STRA</name>
<keyword evidence="5" id="KW-1185">Reference proteome</keyword>
<dbReference type="Pfam" id="PF13359">
    <property type="entry name" value="DDE_Tnp_4"/>
    <property type="match status" value="1"/>
</dbReference>
<organism evidence="4 5">
    <name type="scientific">Phytophthora megakarya</name>
    <dbReference type="NCBI Taxonomy" id="4795"/>
    <lineage>
        <taxon>Eukaryota</taxon>
        <taxon>Sar</taxon>
        <taxon>Stramenopiles</taxon>
        <taxon>Oomycota</taxon>
        <taxon>Peronosporomycetes</taxon>
        <taxon>Peronosporales</taxon>
        <taxon>Peronosporaceae</taxon>
        <taxon>Phytophthora</taxon>
    </lineage>
</organism>
<evidence type="ECO:0000259" key="3">
    <source>
        <dbReference type="Pfam" id="PF13359"/>
    </source>
</evidence>
<evidence type="ECO:0000313" key="5">
    <source>
        <dbReference type="Proteomes" id="UP000198211"/>
    </source>
</evidence>
<accession>A0A225UX35</accession>
<dbReference type="OrthoDB" id="126818at2759"/>
<dbReference type="Proteomes" id="UP000198211">
    <property type="component" value="Unassembled WGS sequence"/>
</dbReference>
<reference evidence="5" key="1">
    <citation type="submission" date="2017-03" db="EMBL/GenBank/DDBJ databases">
        <title>Phytopthora megakarya and P. palmivora, two closely related causual agents of cacao black pod achieved similar genome size and gene model numbers by different mechanisms.</title>
        <authorList>
            <person name="Ali S."/>
            <person name="Shao J."/>
            <person name="Larry D.J."/>
            <person name="Kronmiller B."/>
            <person name="Shen D."/>
            <person name="Strem M.D."/>
            <person name="Melnick R.L."/>
            <person name="Guiltinan M.J."/>
            <person name="Tyler B.M."/>
            <person name="Meinhardt L.W."/>
            <person name="Bailey B.A."/>
        </authorList>
    </citation>
    <scope>NUCLEOTIDE SEQUENCE [LARGE SCALE GENOMIC DNA]</scope>
    <source>
        <strain evidence="5">zdho120</strain>
    </source>
</reference>
<evidence type="ECO:0000256" key="1">
    <source>
        <dbReference type="ARBA" id="ARBA00001968"/>
    </source>
</evidence>
<proteinExistence type="predicted"/>
<feature type="domain" description="DDE Tnp4" evidence="3">
    <location>
        <begin position="4"/>
        <end position="74"/>
    </location>
</feature>
<evidence type="ECO:0000256" key="2">
    <source>
        <dbReference type="ARBA" id="ARBA00022723"/>
    </source>
</evidence>
<dbReference type="GO" id="GO:0046872">
    <property type="term" value="F:metal ion binding"/>
    <property type="evidence" value="ECO:0007669"/>
    <property type="project" value="UniProtKB-KW"/>
</dbReference>
<dbReference type="InterPro" id="IPR027806">
    <property type="entry name" value="HARBI1_dom"/>
</dbReference>
<comment type="caution">
    <text evidence="4">The sequence shown here is derived from an EMBL/GenBank/DDBJ whole genome shotgun (WGS) entry which is preliminary data.</text>
</comment>
<protein>
    <recommendedName>
        <fullName evidence="3">DDE Tnp4 domain-containing protein</fullName>
    </recommendedName>
</protein>
<comment type="cofactor">
    <cofactor evidence="1">
        <name>a divalent metal cation</name>
        <dbReference type="ChEBI" id="CHEBI:60240"/>
    </cofactor>
</comment>
<gene>
    <name evidence="4" type="ORF">PHMEG_00032458</name>
</gene>
<dbReference type="STRING" id="4795.A0A225UX35"/>
<dbReference type="AlphaFoldDB" id="A0A225UX35"/>